<protein>
    <recommendedName>
        <fullName evidence="2">Cyanobacterial TRADD-N associated 2 transmembrane domain-containing protein</fullName>
    </recommendedName>
</protein>
<keyword evidence="1" id="KW-1133">Transmembrane helix</keyword>
<comment type="caution">
    <text evidence="3">The sequence shown here is derived from an EMBL/GenBank/DDBJ whole genome shotgun (WGS) entry which is preliminary data.</text>
</comment>
<accession>A0ABV8DFP0</accession>
<keyword evidence="4" id="KW-1185">Reference proteome</keyword>
<dbReference type="Proteomes" id="UP001595693">
    <property type="component" value="Unassembled WGS sequence"/>
</dbReference>
<evidence type="ECO:0000259" key="2">
    <source>
        <dbReference type="Pfam" id="PF20712"/>
    </source>
</evidence>
<proteinExistence type="predicted"/>
<dbReference type="InterPro" id="IPR048567">
    <property type="entry name" value="CyanoTRADDas_TM"/>
</dbReference>
<reference evidence="4" key="1">
    <citation type="journal article" date="2019" name="Int. J. Syst. Evol. Microbiol.">
        <title>The Global Catalogue of Microorganisms (GCM) 10K type strain sequencing project: providing services to taxonomists for standard genome sequencing and annotation.</title>
        <authorList>
            <consortium name="The Broad Institute Genomics Platform"/>
            <consortium name="The Broad Institute Genome Sequencing Center for Infectious Disease"/>
            <person name="Wu L."/>
            <person name="Ma J."/>
        </authorList>
    </citation>
    <scope>NUCLEOTIDE SEQUENCE [LARGE SCALE GENOMIC DNA]</scope>
    <source>
        <strain evidence="4">CCUG 2113</strain>
    </source>
</reference>
<sequence>MSQEAPVQTSDPFIQKLHEFYGSTLFQQKVSFWSSVVASAAGLIVVILAFIAYFYDRNKLSESVVLGVAGVVAQFISAAFFYVHNKSTSQALEGFGKLVKLQDTKLAVDLVARMDPKNHDYMYMSIINVLILRNEPNRDLTPDLVRALQETGKQNKP</sequence>
<gene>
    <name evidence="3" type="ORF">ACFOW3_22260</name>
</gene>
<feature type="domain" description="Cyanobacterial TRADD-N associated 2 transmembrane" evidence="2">
    <location>
        <begin position="25"/>
        <end position="90"/>
    </location>
</feature>
<keyword evidence="1" id="KW-0812">Transmembrane</keyword>
<evidence type="ECO:0000313" key="3">
    <source>
        <dbReference type="EMBL" id="MFC3937354.1"/>
    </source>
</evidence>
<dbReference type="RefSeq" id="WP_147433216.1">
    <property type="nucleotide sequence ID" value="NZ_JAMXAX010000225.1"/>
</dbReference>
<feature type="transmembrane region" description="Helical" evidence="1">
    <location>
        <begin position="32"/>
        <end position="55"/>
    </location>
</feature>
<evidence type="ECO:0000313" key="4">
    <source>
        <dbReference type="Proteomes" id="UP001595693"/>
    </source>
</evidence>
<organism evidence="3 4">
    <name type="scientific">Acidovorax facilis</name>
    <dbReference type="NCBI Taxonomy" id="12917"/>
    <lineage>
        <taxon>Bacteria</taxon>
        <taxon>Pseudomonadati</taxon>
        <taxon>Pseudomonadota</taxon>
        <taxon>Betaproteobacteria</taxon>
        <taxon>Burkholderiales</taxon>
        <taxon>Comamonadaceae</taxon>
        <taxon>Acidovorax</taxon>
    </lineage>
</organism>
<dbReference type="EMBL" id="JBHSAJ010000065">
    <property type="protein sequence ID" value="MFC3937354.1"/>
    <property type="molecule type" value="Genomic_DNA"/>
</dbReference>
<feature type="transmembrane region" description="Helical" evidence="1">
    <location>
        <begin position="64"/>
        <end position="83"/>
    </location>
</feature>
<keyword evidence="1" id="KW-0472">Membrane</keyword>
<name>A0ABV8DFP0_9BURK</name>
<evidence type="ECO:0000256" key="1">
    <source>
        <dbReference type="SAM" id="Phobius"/>
    </source>
</evidence>
<dbReference type="Pfam" id="PF20712">
    <property type="entry name" value="CyanoTRADDas_TM"/>
    <property type="match status" value="1"/>
</dbReference>